<dbReference type="Pfam" id="PF22846">
    <property type="entry name" value="CATSPERG_C"/>
    <property type="match status" value="1"/>
</dbReference>
<evidence type="ECO:0000313" key="4">
    <source>
        <dbReference type="EMBL" id="CAG7834065.1"/>
    </source>
</evidence>
<evidence type="ECO:0000313" key="5">
    <source>
        <dbReference type="Proteomes" id="UP000708208"/>
    </source>
</evidence>
<dbReference type="Proteomes" id="UP000708208">
    <property type="component" value="Unassembled WGS sequence"/>
</dbReference>
<reference evidence="4" key="1">
    <citation type="submission" date="2021-06" db="EMBL/GenBank/DDBJ databases">
        <authorList>
            <person name="Hodson N. C."/>
            <person name="Mongue J. A."/>
            <person name="Jaron S. K."/>
        </authorList>
    </citation>
    <scope>NUCLEOTIDE SEQUENCE</scope>
</reference>
<feature type="domain" description="CATSPERG C-terminal" evidence="3">
    <location>
        <begin position="1150"/>
        <end position="1332"/>
    </location>
</feature>
<keyword evidence="2" id="KW-0472">Membrane</keyword>
<feature type="transmembrane region" description="Helical" evidence="2">
    <location>
        <begin position="1312"/>
        <end position="1333"/>
    </location>
</feature>
<dbReference type="GO" id="GO:0097228">
    <property type="term" value="C:sperm principal piece"/>
    <property type="evidence" value="ECO:0007669"/>
    <property type="project" value="InterPro"/>
</dbReference>
<keyword evidence="2" id="KW-0812">Transmembrane</keyword>
<dbReference type="GO" id="GO:0036128">
    <property type="term" value="C:CatSper complex"/>
    <property type="evidence" value="ECO:0007669"/>
    <property type="project" value="InterPro"/>
</dbReference>
<comment type="caution">
    <text evidence="4">The sequence shown here is derived from an EMBL/GenBank/DDBJ whole genome shotgun (WGS) entry which is preliminary data.</text>
</comment>
<accession>A0A8J2M8T6</accession>
<organism evidence="4 5">
    <name type="scientific">Allacma fusca</name>
    <dbReference type="NCBI Taxonomy" id="39272"/>
    <lineage>
        <taxon>Eukaryota</taxon>
        <taxon>Metazoa</taxon>
        <taxon>Ecdysozoa</taxon>
        <taxon>Arthropoda</taxon>
        <taxon>Hexapoda</taxon>
        <taxon>Collembola</taxon>
        <taxon>Symphypleona</taxon>
        <taxon>Sminthuridae</taxon>
        <taxon>Allacma</taxon>
    </lineage>
</organism>
<feature type="compositionally biased region" description="Low complexity" evidence="1">
    <location>
        <begin position="1411"/>
        <end position="1427"/>
    </location>
</feature>
<dbReference type="PANTHER" id="PTHR14327:SF1">
    <property type="entry name" value="CATION CHANNEL SPERM-ASSOCIATED AUXILIARY SUBUNIT GAMMA"/>
    <property type="match status" value="1"/>
</dbReference>
<dbReference type="InterPro" id="IPR053873">
    <property type="entry name" value="CATSPERG_C"/>
</dbReference>
<dbReference type="EMBL" id="CAJVCH010570104">
    <property type="protein sequence ID" value="CAG7834065.1"/>
    <property type="molecule type" value="Genomic_DNA"/>
</dbReference>
<feature type="region of interest" description="Disordered" evidence="1">
    <location>
        <begin position="1389"/>
        <end position="1446"/>
    </location>
</feature>
<sequence>MVSLINFNRCRWVVDLSSTKEPDVVLNSYFNEKGLFDVKDKLEDSDITNFLPPVTRGDSEGYYVFPYFIIIRASCDSGSYDDSYYRLIMNGDYPTIVLQYWPATSRTSIKRSLKVTTTGALINVQPDEQYKKVPKNPTVPICYMDMCYPAFVVPLVFLHLPIFEVVVEAVDEFSKSRTRIHVSPFHSREGSGNGPEDIVLTGDSKSIPSADLFFPIERITDVEDPDGLTKEIVSNFADPDHFPLDKEDFIEPQYTYGTAPVIFFSGFYAPDLVIMADPDLQDIHLIRWGRNPLLGNTSDVNATIFDHALSCNLPPDYAYYKDAAYPIPYYTRGEGTIKKDWLGTYYRKRIQPMEYHRFPAPTAIYEAISMEDRILLVTNSGLVVLYGDTNGTMAADSALKATGDEKVRKCFKIVRTSRFAFQDSDLIVAVTYNYTEMRSYKNNQAPMTTAEEIDQEIFIGKLSTEGKPINWIQLGETEGMDYGVLEAKAQRAQSSDICAQVRESYFKLDSDIEIQHCIVIDATPVSGLTETIQVMVEMVIMHKPTMTAFESPKKNELKIIEEEAFLTFYIIAQYTPLKQFSKEFWNIISILPRRPCKETRKQSIQTLENYDTNTYFNHDKTADPKEVNVESFKKNCHYRFRHNMKDDLHLKRMTYTRQSNGQMFLYGNNLVHSTDKGVAFANLPGFPSEDDAKAVMKATQDFLSASDNDRQEKYHVALEMSKSHVIKVMAFSDGPYYAFLTSKRHLYLGSTGTLHLILLRPSAGYSMIRTVVTSSPGLHDGRPFSVIFDSINRLFEMVAIVNSDKKVVAIRKREIPWQLITENINFVKKLRDAVKRSNERKSGGSGDFENNVFFKGYKTFKTYCPYGDPSVSQNYTTTLSQLQHISIREPLQHKHLGTASTFKSLMAFQASAYSMIHICYLNPETQMFSHLSTDTLKSWTAKGRKQSQTGFFKYYVGDPHKFGIIVDPSSFKRLDHSGKGAAKIMPDRIVLDYNQLIKFEITFAVTAATSIDRTDYREQKLSDLQLTVDNGNETVVSVGTERQIKANNGIVSFSIFIEVNKYTANLPQNLPGMDPTIVPIAFHFIGAFQNCLPKYGGAYIGDSISTSIYAGCPASSEIQLNWNLTLRSMRFRDPEAWMGIGEDDCYGGEPVCFFVKLPLIFFFDIYDAGKEKYIPYTGKYTLRVTGGGYTKNSIIMYDEEEQEEYNIPGKSDISLIWSEWDKETNQKVKAKRDFEQLEAKEVVLVSGKSAIKWTCHALSPCSRVLPTWRLYTVYYFNIKISNRGVDKDTICLLERDFVIQLYGFIPSSEMQLIISMTICILILLLLYLMYLCCRNSRRVWRANKLKMYGWMQIVLDTVPTSKTYSDTSKELSDQIRRDEIILSLQGHLQIPTGLPPSKPREPTAKKRTSRTSRSSEQSGASSRSTSSESKDNMKIQSGKLPHVHARNAPATWTDMIYDQIITKRLNAIIERNDKMKDVILKKVEMTDMLRNADEFNNQEVAKEK</sequence>
<dbReference type="InterPro" id="IPR028246">
    <property type="entry name" value="CATSPERG"/>
</dbReference>
<protein>
    <recommendedName>
        <fullName evidence="3">CATSPERG C-terminal domain-containing protein</fullName>
    </recommendedName>
</protein>
<keyword evidence="5" id="KW-1185">Reference proteome</keyword>
<evidence type="ECO:0000256" key="2">
    <source>
        <dbReference type="SAM" id="Phobius"/>
    </source>
</evidence>
<evidence type="ECO:0000256" key="1">
    <source>
        <dbReference type="SAM" id="MobiDB-lite"/>
    </source>
</evidence>
<dbReference type="OrthoDB" id="10067721at2759"/>
<proteinExistence type="predicted"/>
<gene>
    <name evidence="4" type="ORF">AFUS01_LOCUS43607</name>
</gene>
<keyword evidence="2" id="KW-1133">Transmembrane helix</keyword>
<dbReference type="PANTHER" id="PTHR14327">
    <property type="entry name" value="CATION CHANNEL SPERM-ASSOCIATED PROTEIN SUBUNIT GAMMA"/>
    <property type="match status" value="1"/>
</dbReference>
<name>A0A8J2M8T6_9HEXA</name>
<evidence type="ECO:0000259" key="3">
    <source>
        <dbReference type="Pfam" id="PF22846"/>
    </source>
</evidence>